<evidence type="ECO:0000256" key="1">
    <source>
        <dbReference type="SAM" id="MobiDB-lite"/>
    </source>
</evidence>
<feature type="region of interest" description="Disordered" evidence="1">
    <location>
        <begin position="23"/>
        <end position="46"/>
    </location>
</feature>
<organism evidence="2 3">
    <name type="scientific">Rotaria magnacalcarata</name>
    <dbReference type="NCBI Taxonomy" id="392030"/>
    <lineage>
        <taxon>Eukaryota</taxon>
        <taxon>Metazoa</taxon>
        <taxon>Spiralia</taxon>
        <taxon>Gnathifera</taxon>
        <taxon>Rotifera</taxon>
        <taxon>Eurotatoria</taxon>
        <taxon>Bdelloidea</taxon>
        <taxon>Philodinida</taxon>
        <taxon>Philodinidae</taxon>
        <taxon>Rotaria</taxon>
    </lineage>
</organism>
<feature type="non-terminal residue" evidence="2">
    <location>
        <position position="73"/>
    </location>
</feature>
<gene>
    <name evidence="2" type="ORF">BYL167_LOCUS52152</name>
</gene>
<sequence length="73" mass="8472">YDHPEIRQDDDQPSGKVRFIIGYLSDDDDDDVDDDDDDDDDLDGNGHEIIHKVAQELLHSTSNRYRSINRNNQ</sequence>
<comment type="caution">
    <text evidence="2">The sequence shown here is derived from an EMBL/GenBank/DDBJ whole genome shotgun (WGS) entry which is preliminary data.</text>
</comment>
<evidence type="ECO:0000313" key="3">
    <source>
        <dbReference type="Proteomes" id="UP000681967"/>
    </source>
</evidence>
<dbReference type="EMBL" id="CAJOBH010167746">
    <property type="protein sequence ID" value="CAF4900460.1"/>
    <property type="molecule type" value="Genomic_DNA"/>
</dbReference>
<proteinExistence type="predicted"/>
<name>A0A8S3CA09_9BILA</name>
<feature type="compositionally biased region" description="Acidic residues" evidence="1">
    <location>
        <begin position="25"/>
        <end position="43"/>
    </location>
</feature>
<evidence type="ECO:0000313" key="2">
    <source>
        <dbReference type="EMBL" id="CAF4900460.1"/>
    </source>
</evidence>
<dbReference type="AlphaFoldDB" id="A0A8S3CA09"/>
<reference evidence="2" key="1">
    <citation type="submission" date="2021-02" db="EMBL/GenBank/DDBJ databases">
        <authorList>
            <person name="Nowell W R."/>
        </authorList>
    </citation>
    <scope>NUCLEOTIDE SEQUENCE</scope>
</reference>
<accession>A0A8S3CA09</accession>
<feature type="non-terminal residue" evidence="2">
    <location>
        <position position="1"/>
    </location>
</feature>
<protein>
    <submittedName>
        <fullName evidence="2">Uncharacterized protein</fullName>
    </submittedName>
</protein>
<dbReference type="Proteomes" id="UP000681967">
    <property type="component" value="Unassembled WGS sequence"/>
</dbReference>